<organism evidence="1 2">
    <name type="scientific">Moniliophthora roreri</name>
    <name type="common">Frosty pod rot fungus</name>
    <name type="synonym">Monilia roreri</name>
    <dbReference type="NCBI Taxonomy" id="221103"/>
    <lineage>
        <taxon>Eukaryota</taxon>
        <taxon>Fungi</taxon>
        <taxon>Dikarya</taxon>
        <taxon>Basidiomycota</taxon>
        <taxon>Agaricomycotina</taxon>
        <taxon>Agaricomycetes</taxon>
        <taxon>Agaricomycetidae</taxon>
        <taxon>Agaricales</taxon>
        <taxon>Marasmiineae</taxon>
        <taxon>Marasmiaceae</taxon>
        <taxon>Moniliophthora</taxon>
    </lineage>
</organism>
<comment type="caution">
    <text evidence="1">The sequence shown here is derived from an EMBL/GenBank/DDBJ whole genome shotgun (WGS) entry which is preliminary data.</text>
</comment>
<name>A0A0W0FNS9_MONRR</name>
<sequence>MSISIAIYEFYRHDLRRSWLNNLVISRFSGQRCFFDLGPTLIMARAATTLSERFLGLSIKEVNVIIKSDGFVKAVYLSHADQTPRLSLLSSALIFGTVVASPVPAPKPTPLPILPVVVRQLESNAEPTVIFHRKFIHVQVLTG</sequence>
<reference evidence="1 2" key="1">
    <citation type="submission" date="2015-12" db="EMBL/GenBank/DDBJ databases">
        <title>Draft genome sequence of Moniliophthora roreri, the causal agent of frosty pod rot of cacao.</title>
        <authorList>
            <person name="Aime M.C."/>
            <person name="Diaz-Valderrama J.R."/>
            <person name="Kijpornyongpan T."/>
            <person name="Phillips-Mora W."/>
        </authorList>
    </citation>
    <scope>NUCLEOTIDE SEQUENCE [LARGE SCALE GENOMIC DNA]</scope>
    <source>
        <strain evidence="1 2">MCA 2952</strain>
    </source>
</reference>
<gene>
    <name evidence="1" type="ORF">WG66_9528</name>
</gene>
<dbReference type="Proteomes" id="UP000054988">
    <property type="component" value="Unassembled WGS sequence"/>
</dbReference>
<evidence type="ECO:0000313" key="2">
    <source>
        <dbReference type="Proteomes" id="UP000054988"/>
    </source>
</evidence>
<evidence type="ECO:0000313" key="1">
    <source>
        <dbReference type="EMBL" id="KTB37893.1"/>
    </source>
</evidence>
<protein>
    <submittedName>
        <fullName evidence="1">Uncharacterized protein</fullName>
    </submittedName>
</protein>
<accession>A0A0W0FNS9</accession>
<dbReference type="EMBL" id="LATX01001805">
    <property type="protein sequence ID" value="KTB37893.1"/>
    <property type="molecule type" value="Genomic_DNA"/>
</dbReference>
<proteinExistence type="predicted"/>
<dbReference type="AlphaFoldDB" id="A0A0W0FNS9"/>